<accession>A0ABX7IIW9</accession>
<keyword evidence="2 3" id="KW-0378">Hydrolase</keyword>
<comment type="similarity">
    <text evidence="3">Belongs to the Maf family.</text>
</comment>
<dbReference type="HAMAP" id="MF_00528">
    <property type="entry name" value="Maf"/>
    <property type="match status" value="1"/>
</dbReference>
<keyword evidence="5" id="KW-1185">Reference proteome</keyword>
<feature type="active site" description="Proton acceptor" evidence="3">
    <location>
        <position position="95"/>
    </location>
</feature>
<comment type="catalytic activity">
    <reaction evidence="3">
        <text>a ribonucleoside 5'-triphosphate + H2O = a ribonucleoside 5'-phosphate + diphosphate + H(+)</text>
        <dbReference type="Rhea" id="RHEA:23996"/>
        <dbReference type="ChEBI" id="CHEBI:15377"/>
        <dbReference type="ChEBI" id="CHEBI:15378"/>
        <dbReference type="ChEBI" id="CHEBI:33019"/>
        <dbReference type="ChEBI" id="CHEBI:58043"/>
        <dbReference type="ChEBI" id="CHEBI:61557"/>
        <dbReference type="EC" id="3.6.1.9"/>
    </reaction>
</comment>
<protein>
    <recommendedName>
        <fullName evidence="3">Nucleoside triphosphate pyrophosphatase</fullName>
        <ecNumber evidence="3">3.6.1.9</ecNumber>
    </recommendedName>
    <alternativeName>
        <fullName evidence="3">Nucleotide pyrophosphatase</fullName>
        <shortName evidence="3">Nucleotide PPase</shortName>
    </alternativeName>
</protein>
<keyword evidence="3" id="KW-0963">Cytoplasm</keyword>
<dbReference type="Gene3D" id="3.90.950.10">
    <property type="match status" value="1"/>
</dbReference>
<dbReference type="Proteomes" id="UP000602653">
    <property type="component" value="Chromosome"/>
</dbReference>
<dbReference type="PANTHER" id="PTHR43213:SF5">
    <property type="entry name" value="BIFUNCTIONAL DTTP_UTP PYROPHOSPHATASE_METHYLTRANSFERASE PROTEIN-RELATED"/>
    <property type="match status" value="1"/>
</dbReference>
<evidence type="ECO:0000313" key="5">
    <source>
        <dbReference type="Proteomes" id="UP000602653"/>
    </source>
</evidence>
<evidence type="ECO:0000256" key="3">
    <source>
        <dbReference type="HAMAP-Rule" id="MF_00528"/>
    </source>
</evidence>
<dbReference type="EMBL" id="CP070228">
    <property type="protein sequence ID" value="QRV03071.1"/>
    <property type="molecule type" value="Genomic_DNA"/>
</dbReference>
<dbReference type="InterPro" id="IPR003697">
    <property type="entry name" value="Maf-like"/>
</dbReference>
<evidence type="ECO:0000256" key="1">
    <source>
        <dbReference type="ARBA" id="ARBA00001968"/>
    </source>
</evidence>
<comment type="catalytic activity">
    <reaction evidence="3">
        <text>a 2'-deoxyribonucleoside 5'-triphosphate + H2O = a 2'-deoxyribonucleoside 5'-phosphate + diphosphate + H(+)</text>
        <dbReference type="Rhea" id="RHEA:44644"/>
        <dbReference type="ChEBI" id="CHEBI:15377"/>
        <dbReference type="ChEBI" id="CHEBI:15378"/>
        <dbReference type="ChEBI" id="CHEBI:33019"/>
        <dbReference type="ChEBI" id="CHEBI:61560"/>
        <dbReference type="ChEBI" id="CHEBI:65317"/>
        <dbReference type="EC" id="3.6.1.9"/>
    </reaction>
</comment>
<dbReference type="Pfam" id="PF02545">
    <property type="entry name" value="Maf"/>
    <property type="match status" value="1"/>
</dbReference>
<dbReference type="NCBIfam" id="TIGR00172">
    <property type="entry name" value="maf"/>
    <property type="match status" value="1"/>
</dbReference>
<reference evidence="4 5" key="1">
    <citation type="submission" date="2021-02" db="EMBL/GenBank/DDBJ databases">
        <title>Complete Genome Sequence of Arcanobacterium phocisimile strain DSM 26142T from a harbour seal.</title>
        <authorList>
            <person name="Borowiak M."/>
            <person name="Alssahen M."/>
            <person name="Malorny B."/>
            <person name="Laemmler C."/>
            <person name="Siebert U."/>
            <person name="Ploetz M."/>
            <person name="Abdulmawjood A."/>
        </authorList>
    </citation>
    <scope>NUCLEOTIDE SEQUENCE [LARGE SCALE GENOMIC DNA]</scope>
    <source>
        <strain evidence="4 5">DSM 26142</strain>
    </source>
</reference>
<comment type="caution">
    <text evidence="3">Lacks conserved residue(s) required for the propagation of feature annotation.</text>
</comment>
<evidence type="ECO:0000313" key="4">
    <source>
        <dbReference type="EMBL" id="QRV03071.1"/>
    </source>
</evidence>
<dbReference type="InterPro" id="IPR029001">
    <property type="entry name" value="ITPase-like_fam"/>
</dbReference>
<name>A0ABX7IIW9_9ACTO</name>
<comment type="function">
    <text evidence="3">Nucleoside triphosphate pyrophosphatase. May have a dual role in cell division arrest and in preventing the incorporation of modified nucleotides into cellular nucleic acids.</text>
</comment>
<evidence type="ECO:0000256" key="2">
    <source>
        <dbReference type="ARBA" id="ARBA00022801"/>
    </source>
</evidence>
<sequence length="226" mass="24079">MLLGSASPARKQTLINAGIHPQVMIADLDEEGLLEQFRRAHPSLARGELARTQVQLLATRKAETIYASLLDSHSPDSVQPNIGTQPSCDVIVGCDSMLEMNGIIVGKPHTSEIARERLRAMSGNAGYLHTGHCVIDTATGKLAQGVSTAVVYIAHLSDADIDAYIRTGEPLHVAGSFTVDGFGGPFVESIEGDYHGIVGISLPLLRSLLTELGHSITEFWAIGDLS</sequence>
<dbReference type="EC" id="3.6.1.9" evidence="3"/>
<dbReference type="PANTHER" id="PTHR43213">
    <property type="entry name" value="BIFUNCTIONAL DTTP/UTP PYROPHOSPHATASE/METHYLTRANSFERASE PROTEIN-RELATED"/>
    <property type="match status" value="1"/>
</dbReference>
<dbReference type="CDD" id="cd00555">
    <property type="entry name" value="Maf"/>
    <property type="match status" value="1"/>
</dbReference>
<organism evidence="4 5">
    <name type="scientific">Arcanobacterium phocisimile</name>
    <dbReference type="NCBI Taxonomy" id="1302235"/>
    <lineage>
        <taxon>Bacteria</taxon>
        <taxon>Bacillati</taxon>
        <taxon>Actinomycetota</taxon>
        <taxon>Actinomycetes</taxon>
        <taxon>Actinomycetales</taxon>
        <taxon>Actinomycetaceae</taxon>
        <taxon>Arcanobacterium</taxon>
    </lineage>
</organism>
<proteinExistence type="inferred from homology"/>
<comment type="cofactor">
    <cofactor evidence="1 3">
        <name>a divalent metal cation</name>
        <dbReference type="ChEBI" id="CHEBI:60240"/>
    </cofactor>
</comment>
<keyword evidence="3" id="KW-0546">Nucleotide metabolism</keyword>
<gene>
    <name evidence="4" type="primary">maf</name>
    <name evidence="4" type="ORF">JTE88_07265</name>
</gene>
<dbReference type="SUPFAM" id="SSF52972">
    <property type="entry name" value="ITPase-like"/>
    <property type="match status" value="1"/>
</dbReference>
<comment type="subcellular location">
    <subcellularLocation>
        <location evidence="3">Cytoplasm</location>
    </subcellularLocation>
</comment>
<dbReference type="PIRSF" id="PIRSF006305">
    <property type="entry name" value="Maf"/>
    <property type="match status" value="1"/>
</dbReference>